<feature type="binding site" evidence="5">
    <location>
        <begin position="13"/>
        <end position="18"/>
    </location>
    <ligand>
        <name>ATP</name>
        <dbReference type="ChEBI" id="CHEBI:30616"/>
    </ligand>
</feature>
<dbReference type="InterPro" id="IPR001977">
    <property type="entry name" value="Depp_CoAkinase"/>
</dbReference>
<dbReference type="EC" id="2.7.1.24" evidence="5 6"/>
<keyword evidence="2 5" id="KW-0547">Nucleotide-binding</keyword>
<keyword evidence="4 5" id="KW-0173">Coenzyme A biosynthesis</keyword>
<comment type="pathway">
    <text evidence="5">Cofactor biosynthesis; coenzyme A biosynthesis; CoA from (R)-pantothenate: step 5/5.</text>
</comment>
<keyword evidence="5" id="KW-0963">Cytoplasm</keyword>
<dbReference type="PANTHER" id="PTHR10695">
    <property type="entry name" value="DEPHOSPHO-COA KINASE-RELATED"/>
    <property type="match status" value="1"/>
</dbReference>
<dbReference type="GO" id="GO:0005737">
    <property type="term" value="C:cytoplasm"/>
    <property type="evidence" value="ECO:0007669"/>
    <property type="project" value="UniProtKB-SubCell"/>
</dbReference>
<dbReference type="PANTHER" id="PTHR10695:SF46">
    <property type="entry name" value="BIFUNCTIONAL COENZYME A SYNTHASE-RELATED"/>
    <property type="match status" value="1"/>
</dbReference>
<evidence type="ECO:0000256" key="1">
    <source>
        <dbReference type="ARBA" id="ARBA00009018"/>
    </source>
</evidence>
<keyword evidence="3 5" id="KW-0067">ATP-binding</keyword>
<dbReference type="GO" id="GO:0015937">
    <property type="term" value="P:coenzyme A biosynthetic process"/>
    <property type="evidence" value="ECO:0007669"/>
    <property type="project" value="UniProtKB-UniRule"/>
</dbReference>
<sequence>MKKWVLGVTGGIGAGKSAVTKEFERLGIEVIDADIIARDVVAVGSAALEQIKLHFGETILQHDGTLNRAKLRERIFSNELEKHWLNNLLHPLIRENTLMALSSSQSPYCILAAPLLFENQLQKFCQRTLLVDVPEEIQLIRTIERDQVSEQQVKAIISAQMSRNEKRALADDILDNSNALSQTYTKLKELHEFYLRQAQLVSGD</sequence>
<keyword evidence="5 7" id="KW-0808">Transferase</keyword>
<proteinExistence type="inferred from homology"/>
<keyword evidence="5 7" id="KW-0418">Kinase</keyword>
<comment type="function">
    <text evidence="5">Catalyzes the phosphorylation of the 3'-hydroxyl group of dephosphocoenzyme A to form coenzyme A.</text>
</comment>
<evidence type="ECO:0000313" key="7">
    <source>
        <dbReference type="EMBL" id="QTH72475.1"/>
    </source>
</evidence>
<evidence type="ECO:0000256" key="4">
    <source>
        <dbReference type="ARBA" id="ARBA00022993"/>
    </source>
</evidence>
<comment type="catalytic activity">
    <reaction evidence="5">
        <text>3'-dephospho-CoA + ATP = ADP + CoA + H(+)</text>
        <dbReference type="Rhea" id="RHEA:18245"/>
        <dbReference type="ChEBI" id="CHEBI:15378"/>
        <dbReference type="ChEBI" id="CHEBI:30616"/>
        <dbReference type="ChEBI" id="CHEBI:57287"/>
        <dbReference type="ChEBI" id="CHEBI:57328"/>
        <dbReference type="ChEBI" id="CHEBI:456216"/>
        <dbReference type="EC" id="2.7.1.24"/>
    </reaction>
</comment>
<keyword evidence="8" id="KW-1185">Reference proteome</keyword>
<evidence type="ECO:0000256" key="3">
    <source>
        <dbReference type="ARBA" id="ARBA00022840"/>
    </source>
</evidence>
<evidence type="ECO:0000256" key="6">
    <source>
        <dbReference type="NCBIfam" id="TIGR00152"/>
    </source>
</evidence>
<organism evidence="7 8">
    <name type="scientific">Pseudoalteromonas xiamenensis</name>
    <dbReference type="NCBI Taxonomy" id="882626"/>
    <lineage>
        <taxon>Bacteria</taxon>
        <taxon>Pseudomonadati</taxon>
        <taxon>Pseudomonadota</taxon>
        <taxon>Gammaproteobacteria</taxon>
        <taxon>Alteromonadales</taxon>
        <taxon>Pseudoalteromonadaceae</taxon>
        <taxon>Pseudoalteromonas</taxon>
    </lineage>
</organism>
<reference evidence="7" key="1">
    <citation type="submission" date="2021-03" db="EMBL/GenBank/DDBJ databases">
        <title>Complete Genome of Pseudoalteromonas xiamenensis STKMTI.2, a new potential marine bacterium producing anti-Vibrio compounds.</title>
        <authorList>
            <person name="Handayani D.P."/>
            <person name="Isnansetyo A."/>
            <person name="Istiqomah I."/>
            <person name="Jumina J."/>
        </authorList>
    </citation>
    <scope>NUCLEOTIDE SEQUENCE</scope>
    <source>
        <strain evidence="7">STKMTI.2</strain>
    </source>
</reference>
<comment type="subcellular location">
    <subcellularLocation>
        <location evidence="5">Cytoplasm</location>
    </subcellularLocation>
</comment>
<accession>A0A975HNR1</accession>
<evidence type="ECO:0000256" key="5">
    <source>
        <dbReference type="HAMAP-Rule" id="MF_00376"/>
    </source>
</evidence>
<dbReference type="GO" id="GO:0004140">
    <property type="term" value="F:dephospho-CoA kinase activity"/>
    <property type="evidence" value="ECO:0007669"/>
    <property type="project" value="UniProtKB-UniRule"/>
</dbReference>
<protein>
    <recommendedName>
        <fullName evidence="5 6">Dephospho-CoA kinase</fullName>
        <ecNumber evidence="5 6">2.7.1.24</ecNumber>
    </recommendedName>
    <alternativeName>
        <fullName evidence="5">Dephosphocoenzyme A kinase</fullName>
    </alternativeName>
</protein>
<dbReference type="Gene3D" id="3.40.50.300">
    <property type="entry name" value="P-loop containing nucleotide triphosphate hydrolases"/>
    <property type="match status" value="1"/>
</dbReference>
<dbReference type="Pfam" id="PF01121">
    <property type="entry name" value="CoaE"/>
    <property type="match status" value="1"/>
</dbReference>
<dbReference type="SUPFAM" id="SSF52540">
    <property type="entry name" value="P-loop containing nucleoside triphosphate hydrolases"/>
    <property type="match status" value="1"/>
</dbReference>
<dbReference type="AlphaFoldDB" id="A0A975HNR1"/>
<dbReference type="InterPro" id="IPR027417">
    <property type="entry name" value="P-loop_NTPase"/>
</dbReference>
<evidence type="ECO:0000313" key="8">
    <source>
        <dbReference type="Proteomes" id="UP000664904"/>
    </source>
</evidence>
<gene>
    <name evidence="5 7" type="primary">coaE</name>
    <name evidence="7" type="ORF">J5O05_06520</name>
</gene>
<dbReference type="NCBIfam" id="TIGR00152">
    <property type="entry name" value="dephospho-CoA kinase"/>
    <property type="match status" value="1"/>
</dbReference>
<dbReference type="KEGG" id="pxi:J5O05_06520"/>
<comment type="similarity">
    <text evidence="1 5">Belongs to the CoaE family.</text>
</comment>
<dbReference type="HAMAP" id="MF_00376">
    <property type="entry name" value="Dephospho_CoA_kinase"/>
    <property type="match status" value="1"/>
</dbReference>
<dbReference type="Proteomes" id="UP000664904">
    <property type="component" value="Chromosome"/>
</dbReference>
<evidence type="ECO:0000256" key="2">
    <source>
        <dbReference type="ARBA" id="ARBA00022741"/>
    </source>
</evidence>
<dbReference type="EMBL" id="CP072133">
    <property type="protein sequence ID" value="QTH72475.1"/>
    <property type="molecule type" value="Genomic_DNA"/>
</dbReference>
<dbReference type="GO" id="GO:0005524">
    <property type="term" value="F:ATP binding"/>
    <property type="evidence" value="ECO:0007669"/>
    <property type="project" value="UniProtKB-UniRule"/>
</dbReference>
<dbReference type="PROSITE" id="PS51219">
    <property type="entry name" value="DPCK"/>
    <property type="match status" value="1"/>
</dbReference>
<dbReference type="RefSeq" id="WP_208844099.1">
    <property type="nucleotide sequence ID" value="NZ_CP072133.1"/>
</dbReference>
<dbReference type="CDD" id="cd02022">
    <property type="entry name" value="DPCK"/>
    <property type="match status" value="1"/>
</dbReference>
<name>A0A975HNR1_9GAMM</name>